<evidence type="ECO:0000313" key="2">
    <source>
        <dbReference type="EMBL" id="MCW6036167.1"/>
    </source>
</evidence>
<evidence type="ECO:0000259" key="1">
    <source>
        <dbReference type="Pfam" id="PF01957"/>
    </source>
</evidence>
<organism evidence="2 3">
    <name type="scientific">Spirulina subsalsa FACHB-351</name>
    <dbReference type="NCBI Taxonomy" id="234711"/>
    <lineage>
        <taxon>Bacteria</taxon>
        <taxon>Bacillati</taxon>
        <taxon>Cyanobacteriota</taxon>
        <taxon>Cyanophyceae</taxon>
        <taxon>Spirulinales</taxon>
        <taxon>Spirulinaceae</taxon>
        <taxon>Spirulina</taxon>
    </lineage>
</organism>
<reference evidence="2 3" key="1">
    <citation type="submission" date="2021-08" db="EMBL/GenBank/DDBJ databases">
        <title>Draft genome sequence of Spirulina subsalsa with high tolerance to salinity and hype-accumulation of phycocyanin.</title>
        <authorList>
            <person name="Pei H."/>
            <person name="Jiang L."/>
        </authorList>
    </citation>
    <scope>NUCLEOTIDE SEQUENCE [LARGE SCALE GENOMIC DNA]</scope>
    <source>
        <strain evidence="2 3">FACHB-351</strain>
    </source>
</reference>
<accession>A0ABT3L3Z2</accession>
<keyword evidence="3" id="KW-1185">Reference proteome</keyword>
<proteinExistence type="predicted"/>
<dbReference type="InterPro" id="IPR002810">
    <property type="entry name" value="NfeD-like_C"/>
</dbReference>
<dbReference type="Proteomes" id="UP001526426">
    <property type="component" value="Unassembled WGS sequence"/>
</dbReference>
<dbReference type="RefSeq" id="WP_265263907.1">
    <property type="nucleotide sequence ID" value="NZ_JAIHOM010000029.1"/>
</dbReference>
<feature type="domain" description="NfeD-like C-terminal" evidence="1">
    <location>
        <begin position="39"/>
        <end position="90"/>
    </location>
</feature>
<dbReference type="Gene3D" id="2.40.50.140">
    <property type="entry name" value="Nucleic acid-binding proteins"/>
    <property type="match status" value="1"/>
</dbReference>
<evidence type="ECO:0000313" key="3">
    <source>
        <dbReference type="Proteomes" id="UP001526426"/>
    </source>
</evidence>
<dbReference type="InterPro" id="IPR012340">
    <property type="entry name" value="NA-bd_OB-fold"/>
</dbReference>
<gene>
    <name evidence="2" type="ORF">K4A83_07760</name>
</gene>
<dbReference type="EMBL" id="JAIHOM010000029">
    <property type="protein sequence ID" value="MCW6036167.1"/>
    <property type="molecule type" value="Genomic_DNA"/>
</dbReference>
<dbReference type="Pfam" id="PF01957">
    <property type="entry name" value="NfeD"/>
    <property type="match status" value="1"/>
</dbReference>
<protein>
    <submittedName>
        <fullName evidence="2">NfeD family protein</fullName>
    </submittedName>
</protein>
<sequence>MWNWAKQCFFSASTQPLGGHSAPSPRRKNRNHRHFCGQAIVEEMIHPHCRGRVRYRAGWWFALCEQETVISPGEVVEVVGIQNITLLVKPRSHA</sequence>
<name>A0ABT3L3Z2_9CYAN</name>
<comment type="caution">
    <text evidence="2">The sequence shown here is derived from an EMBL/GenBank/DDBJ whole genome shotgun (WGS) entry which is preliminary data.</text>
</comment>